<sequence>MLGWAVVYPEEMGTPVLDRPFMGTASTVLRTLILEAQARGGLVGVTVDWENDQDSLGNVFSENVSLSFHVGTPLLEVATKFTEGLGYFDIEMTPELVLKIYKIRGLDLHETVVYRPGQAIVSHENQIDAKSLVNEVLVEGGDKLLAVASHSASQATYGRREGYLSASNIQEGLSEYGQAYLNRVAYPSWGIQGTVTKFSDERGNRMKPFESYLIGDWIGWNIASEDADELGFYGVLRVCGITVSEDDDTGALSYTLDLHDTMLEHEIRLNQKVERMSQYSGSDVLSVAPSSSGGYSDSEVNNMLAAKANANHLHTGIYAEEDHTHDFLALTDTPDSYLGQGTKVVAVKPDASGLEFITVFGGGGGIGVVTELPNNPTNGQTVFMYNASYQYLATYYGPTAKWYRISLVGSNYPWANVYKPEALYNLLFGDATKSIVAVTVSTDFNTALRIKGATNTTKQLTWTFTSGAGDFGIWVGCETESTNYDWGYVYIDDVDVSGKLGGTVVSRYFSKTLTAGSHTLKITYRKDGSGDVGYDGMQVYAVSVP</sequence>
<dbReference type="AlphaFoldDB" id="A0A644ZT03"/>
<protein>
    <submittedName>
        <fullName evidence="1">Uncharacterized protein</fullName>
    </submittedName>
</protein>
<evidence type="ECO:0000313" key="1">
    <source>
        <dbReference type="EMBL" id="MPM44110.1"/>
    </source>
</evidence>
<proteinExistence type="predicted"/>
<dbReference type="EMBL" id="VSSQ01010354">
    <property type="protein sequence ID" value="MPM44110.1"/>
    <property type="molecule type" value="Genomic_DNA"/>
</dbReference>
<gene>
    <name evidence="1" type="ORF">SDC9_90788</name>
</gene>
<reference evidence="1" key="1">
    <citation type="submission" date="2019-08" db="EMBL/GenBank/DDBJ databases">
        <authorList>
            <person name="Kucharzyk K."/>
            <person name="Murdoch R.W."/>
            <person name="Higgins S."/>
            <person name="Loffler F."/>
        </authorList>
    </citation>
    <scope>NUCLEOTIDE SEQUENCE</scope>
</reference>
<organism evidence="1">
    <name type="scientific">bioreactor metagenome</name>
    <dbReference type="NCBI Taxonomy" id="1076179"/>
    <lineage>
        <taxon>unclassified sequences</taxon>
        <taxon>metagenomes</taxon>
        <taxon>ecological metagenomes</taxon>
    </lineage>
</organism>
<accession>A0A644ZT03</accession>
<comment type="caution">
    <text evidence="1">The sequence shown here is derived from an EMBL/GenBank/DDBJ whole genome shotgun (WGS) entry which is preliminary data.</text>
</comment>
<name>A0A644ZT03_9ZZZZ</name>